<dbReference type="Proteomes" id="UP000694255">
    <property type="component" value="Unassembled WGS sequence"/>
</dbReference>
<feature type="region of interest" description="Disordered" evidence="2">
    <location>
        <begin position="397"/>
        <end position="427"/>
    </location>
</feature>
<feature type="region of interest" description="Disordered" evidence="2">
    <location>
        <begin position="1"/>
        <end position="31"/>
    </location>
</feature>
<dbReference type="AlphaFoldDB" id="A0A8J5QCP3"/>
<comment type="caution">
    <text evidence="3">The sequence shown here is derived from an EMBL/GenBank/DDBJ whole genome shotgun (WGS) entry which is preliminary data.</text>
</comment>
<dbReference type="GeneID" id="73472930"/>
<reference evidence="3 4" key="1">
    <citation type="journal article" date="2021" name="DNA Res.">
        <title>Genome analysis of Candida subhashii reveals its hybrid nature and dual mitochondrial genome conformations.</title>
        <authorList>
            <person name="Mixao V."/>
            <person name="Hegedusova E."/>
            <person name="Saus E."/>
            <person name="Pryszcz L.P."/>
            <person name="Cillingova A."/>
            <person name="Nosek J."/>
            <person name="Gabaldon T."/>
        </authorList>
    </citation>
    <scope>NUCLEOTIDE SEQUENCE [LARGE SCALE GENOMIC DNA]</scope>
    <source>
        <strain evidence="3 4">CBS 10753</strain>
    </source>
</reference>
<keyword evidence="1" id="KW-0175">Coiled coil</keyword>
<feature type="compositionally biased region" description="Polar residues" evidence="2">
    <location>
        <begin position="19"/>
        <end position="29"/>
    </location>
</feature>
<dbReference type="RefSeq" id="XP_049260592.1">
    <property type="nucleotide sequence ID" value="XM_049410270.1"/>
</dbReference>
<feature type="coiled-coil region" evidence="1">
    <location>
        <begin position="91"/>
        <end position="125"/>
    </location>
</feature>
<name>A0A8J5QCP3_9ASCO</name>
<keyword evidence="4" id="KW-1185">Reference proteome</keyword>
<proteinExistence type="predicted"/>
<evidence type="ECO:0000313" key="4">
    <source>
        <dbReference type="Proteomes" id="UP000694255"/>
    </source>
</evidence>
<feature type="compositionally biased region" description="Acidic residues" evidence="2">
    <location>
        <begin position="459"/>
        <end position="471"/>
    </location>
</feature>
<evidence type="ECO:0000256" key="2">
    <source>
        <dbReference type="SAM" id="MobiDB-lite"/>
    </source>
</evidence>
<feature type="region of interest" description="Disordered" evidence="2">
    <location>
        <begin position="440"/>
        <end position="489"/>
    </location>
</feature>
<feature type="compositionally biased region" description="Basic and acidic residues" evidence="2">
    <location>
        <begin position="445"/>
        <end position="455"/>
    </location>
</feature>
<evidence type="ECO:0000313" key="3">
    <source>
        <dbReference type="EMBL" id="KAG7660358.1"/>
    </source>
</evidence>
<protein>
    <submittedName>
        <fullName evidence="3">Uncharacterized protein</fullName>
    </submittedName>
</protein>
<accession>A0A8J5QCP3</accession>
<evidence type="ECO:0000256" key="1">
    <source>
        <dbReference type="SAM" id="Coils"/>
    </source>
</evidence>
<sequence length="489" mass="56715">MSPNTTPAPVNHPQGEDINPSSSIPTTNEPIDPMAQKFLDIMKEQLILFRQEFKTEIMNDVENRFKAYNSEVNRSFNKNVVPRIIDLETEVSQVKKEEEEEHSDLENTKEELDEAETFIKGENETFLGYFKRIDTSLNSLTKTVYQMQNGATLDVPAAVDQQSSPPPRPTTELEALVKRFLPTMKMNKVECPKHISNQSPPRGIYQINEREVIDGSNDEQVINKMVKLQNKFETMFIDQFQWGKLACPYFAGDLDDAYQGKLRFPEDPVKGIQWRDVVLMVAENCTLSFKNYARNNDFINVTPKPNQPVSEFIKELRSKARKYRIVLFDLENSPQANFYQDLQKAFMGVKFPPDIESPHNPELPILPIYKNYQQQHRSKPNYQKQFTSCQCRTKCECQTTTPNPKKKHQDKTKSTKQFNYKGKPRGQTGIYDLELQNEELVDDPENPKDDNHNEYLIDFSEDDDDEDDNDNDQNQNLDIKTARPTHAQH</sequence>
<gene>
    <name evidence="3" type="ORF">J8A68_006131</name>
</gene>
<dbReference type="EMBL" id="JAGSYN010000322">
    <property type="protein sequence ID" value="KAG7660358.1"/>
    <property type="molecule type" value="Genomic_DNA"/>
</dbReference>
<organism evidence="3 4">
    <name type="scientific">[Candida] subhashii</name>
    <dbReference type="NCBI Taxonomy" id="561895"/>
    <lineage>
        <taxon>Eukaryota</taxon>
        <taxon>Fungi</taxon>
        <taxon>Dikarya</taxon>
        <taxon>Ascomycota</taxon>
        <taxon>Saccharomycotina</taxon>
        <taxon>Pichiomycetes</taxon>
        <taxon>Debaryomycetaceae</taxon>
        <taxon>Spathaspora</taxon>
    </lineage>
</organism>